<keyword evidence="1" id="KW-1133">Transmembrane helix</keyword>
<dbReference type="EMBL" id="OZ023715">
    <property type="protein sequence ID" value="CAK9864645.1"/>
    <property type="molecule type" value="Genomic_DNA"/>
</dbReference>
<evidence type="ECO:0000256" key="1">
    <source>
        <dbReference type="SAM" id="Phobius"/>
    </source>
</evidence>
<reference evidence="2" key="1">
    <citation type="submission" date="2024-03" db="EMBL/GenBank/DDBJ databases">
        <authorList>
            <consortium name="ELIXIR-Norway"/>
            <consortium name="Elixir Norway"/>
        </authorList>
    </citation>
    <scope>NUCLEOTIDE SEQUENCE</scope>
</reference>
<feature type="transmembrane region" description="Helical" evidence="1">
    <location>
        <begin position="12"/>
        <end position="32"/>
    </location>
</feature>
<keyword evidence="1" id="KW-0812">Transmembrane</keyword>
<keyword evidence="3" id="KW-1185">Reference proteome</keyword>
<evidence type="ECO:0008006" key="4">
    <source>
        <dbReference type="Google" id="ProtNLM"/>
    </source>
</evidence>
<evidence type="ECO:0000313" key="3">
    <source>
        <dbReference type="Proteomes" id="UP001497522"/>
    </source>
</evidence>
<organism evidence="2 3">
    <name type="scientific">Sphagnum jensenii</name>
    <dbReference type="NCBI Taxonomy" id="128206"/>
    <lineage>
        <taxon>Eukaryota</taxon>
        <taxon>Viridiplantae</taxon>
        <taxon>Streptophyta</taxon>
        <taxon>Embryophyta</taxon>
        <taxon>Bryophyta</taxon>
        <taxon>Sphagnophytina</taxon>
        <taxon>Sphagnopsida</taxon>
        <taxon>Sphagnales</taxon>
        <taxon>Sphagnaceae</taxon>
        <taxon>Sphagnum</taxon>
    </lineage>
</organism>
<gene>
    <name evidence="2" type="ORF">CSSPJE1EN2_LOCUS7640</name>
</gene>
<evidence type="ECO:0000313" key="2">
    <source>
        <dbReference type="EMBL" id="CAK9864645.1"/>
    </source>
</evidence>
<sequence length="67" mass="7288">MARLNTGINTRSYYCCCAVFLAAAAAANLYVADRELDQLLQKGCACVCVLWRYCGCHGVLLLNPELG</sequence>
<dbReference type="Proteomes" id="UP001497522">
    <property type="component" value="Chromosome 14"/>
</dbReference>
<protein>
    <recommendedName>
        <fullName evidence="4">Secreted protein</fullName>
    </recommendedName>
</protein>
<keyword evidence="1" id="KW-0472">Membrane</keyword>
<name>A0ABP1AQM8_9BRYO</name>
<proteinExistence type="predicted"/>
<accession>A0ABP1AQM8</accession>